<sequence length="243" mass="27878">MKTQTMVDTTNNGLRIKTVITNEGDETAYNIQIHVNENTKIQSSPVKQHLAVKECFAYEFHYNLTQVKHGRYPLIITVDYTDVNQYPFTATTAAYYSFGSDTVSQVYGLASDIRLTNYTTLPLLLRNRDEVPKEVRLCLIVPKELSVQEKDKKVILQPRAELNTTFRVSNFSALPGSRYQIFFILEYEDESKHYCSIVPCFINTDVPGGFFRRYTWYIIAGTSLLLAVLIVFQFIPGKSCKPR</sequence>
<dbReference type="AlphaFoldDB" id="A0A533Q9U2"/>
<protein>
    <submittedName>
        <fullName evidence="2">Uncharacterized protein</fullName>
    </submittedName>
</protein>
<dbReference type="Proteomes" id="UP000319783">
    <property type="component" value="Unassembled WGS sequence"/>
</dbReference>
<gene>
    <name evidence="2" type="ORF">JETT_2264</name>
</gene>
<dbReference type="EMBL" id="SULG01000047">
    <property type="protein sequence ID" value="TLD41468.1"/>
    <property type="molecule type" value="Genomic_DNA"/>
</dbReference>
<accession>A0A533Q9U2</accession>
<name>A0A533Q9U2_9BACT</name>
<evidence type="ECO:0000256" key="1">
    <source>
        <dbReference type="SAM" id="Phobius"/>
    </source>
</evidence>
<organism evidence="2 3">
    <name type="scientific">Candidatus Jettenia ecosi</name>
    <dbReference type="NCBI Taxonomy" id="2494326"/>
    <lineage>
        <taxon>Bacteria</taxon>
        <taxon>Pseudomonadati</taxon>
        <taxon>Planctomycetota</taxon>
        <taxon>Candidatus Brocadiia</taxon>
        <taxon>Candidatus Brocadiales</taxon>
        <taxon>Candidatus Brocadiaceae</taxon>
        <taxon>Candidatus Jettenia</taxon>
    </lineage>
</organism>
<keyword evidence="1" id="KW-1133">Transmembrane helix</keyword>
<feature type="transmembrane region" description="Helical" evidence="1">
    <location>
        <begin position="214"/>
        <end position="235"/>
    </location>
</feature>
<comment type="caution">
    <text evidence="2">The sequence shown here is derived from an EMBL/GenBank/DDBJ whole genome shotgun (WGS) entry which is preliminary data.</text>
</comment>
<proteinExistence type="predicted"/>
<reference evidence="2 3" key="1">
    <citation type="submission" date="2019-04" db="EMBL/GenBank/DDBJ databases">
        <title>Genome of a novel bacterium Candidatus Jettenia ecosi reconstructed from metagenome of an anammox bioreactor.</title>
        <authorList>
            <person name="Mardanov A.V."/>
            <person name="Beletsky A.V."/>
            <person name="Ravin N.V."/>
            <person name="Botchkova E.A."/>
            <person name="Litti Y.V."/>
            <person name="Nozhevnikova A.N."/>
        </authorList>
    </citation>
    <scope>NUCLEOTIDE SEQUENCE [LARGE SCALE GENOMIC DNA]</scope>
    <source>
        <strain evidence="2">J2</strain>
    </source>
</reference>
<keyword evidence="1" id="KW-0812">Transmembrane</keyword>
<keyword evidence="1" id="KW-0472">Membrane</keyword>
<evidence type="ECO:0000313" key="3">
    <source>
        <dbReference type="Proteomes" id="UP000319783"/>
    </source>
</evidence>
<evidence type="ECO:0000313" key="2">
    <source>
        <dbReference type="EMBL" id="TLD41468.1"/>
    </source>
</evidence>